<reference evidence="1" key="1">
    <citation type="submission" date="2023-10" db="EMBL/GenBank/DDBJ databases">
        <authorList>
            <person name="Rodriguez Cubillos JULIANA M."/>
            <person name="De Vega J."/>
        </authorList>
    </citation>
    <scope>NUCLEOTIDE SEQUENCE</scope>
</reference>
<accession>A0ACB0JNZ4</accession>
<name>A0ACB0JNZ4_TRIPR</name>
<dbReference type="Proteomes" id="UP001177021">
    <property type="component" value="Unassembled WGS sequence"/>
</dbReference>
<proteinExistence type="predicted"/>
<dbReference type="EMBL" id="CASHSV030000109">
    <property type="protein sequence ID" value="CAJ2645720.1"/>
    <property type="molecule type" value="Genomic_DNA"/>
</dbReference>
<comment type="caution">
    <text evidence="1">The sequence shown here is derived from an EMBL/GenBank/DDBJ whole genome shotgun (WGS) entry which is preliminary data.</text>
</comment>
<evidence type="ECO:0000313" key="1">
    <source>
        <dbReference type="EMBL" id="CAJ2645720.1"/>
    </source>
</evidence>
<organism evidence="1 2">
    <name type="scientific">Trifolium pratense</name>
    <name type="common">Red clover</name>
    <dbReference type="NCBI Taxonomy" id="57577"/>
    <lineage>
        <taxon>Eukaryota</taxon>
        <taxon>Viridiplantae</taxon>
        <taxon>Streptophyta</taxon>
        <taxon>Embryophyta</taxon>
        <taxon>Tracheophyta</taxon>
        <taxon>Spermatophyta</taxon>
        <taxon>Magnoliopsida</taxon>
        <taxon>eudicotyledons</taxon>
        <taxon>Gunneridae</taxon>
        <taxon>Pentapetalae</taxon>
        <taxon>rosids</taxon>
        <taxon>fabids</taxon>
        <taxon>Fabales</taxon>
        <taxon>Fabaceae</taxon>
        <taxon>Papilionoideae</taxon>
        <taxon>50 kb inversion clade</taxon>
        <taxon>NPAAA clade</taxon>
        <taxon>Hologalegina</taxon>
        <taxon>IRL clade</taxon>
        <taxon>Trifolieae</taxon>
        <taxon>Trifolium</taxon>
    </lineage>
</organism>
<keyword evidence="2" id="KW-1185">Reference proteome</keyword>
<protein>
    <submittedName>
        <fullName evidence="1">Uncharacterized protein</fullName>
    </submittedName>
</protein>
<sequence length="1002" mass="115984">MTWHHENYERRKMSGELRHPSDGMAWKHFDQVYPEFASEPRNVRLGLCSDGFTPYTQVSATPYSCWPVLVTPYNLLPDMCMSKPYMFLAAVIPDPSSPTVGIDIYLQPLIDDLKRLWNGVATYDINLKRNFNMRGALMWTINDFPAYGMLSGWGTHGKLGCPICMMDTKAFWLHNGGKATWFDYHRRFLPTDHSFRRNKNAFVHGGVAYKPRGYGQTHNWTKRSIFWDLPYWKDNLLRHNLDVMHIEKNVFENIFNTVMNVKGKTKDNDNARRDIGLYCKRNELLLLETSNGKLLKPRANYTLSPDEAKSVCRWVKEVKMPDGYSSNLERCADVDHGRMRGMKSHDCHVFFQTLLPIAFSSLPQHSEGKTTVNSGVCMKGVTENGEGDFYGVIENIFEFEYNYLDYKKTVVLFYCKWFDPSNRGTRYDSKTNTVDIKMNKHYPLYDLFAMAHNVRQVHYVPYPSTTRDKQGWCAAITSKPRGLIEENEIDEREDEPYQEDEMSNVDDVIAVETFNQLCVQEEAEEVPSDGDVDEEDMNPDEENFDDDNVDDDIDDIPTPPGVGRGGRRRALPRRVVRNRYLEGMPKSRTVDGVKEEYDSYDDDDDHEDEEIAEIALLAPQHELLVDRYDRPIIMPYTATDLQPQNAATKAINNALKSKFQAPYLNWTEVRADERGYQQFWNGFRSQVTWLNHHTATIEAIFNKKATKRLSTLLFEARKKVKKDPSKPPLWLAGNSYPLLCQRWEEEEYKAKCQKNKNNRNTDETNRACVHSGGSKSAGTLRLEFIQQFGRPPTFMEMNDLMHKYAESGEWTGARAQEVSRLTQIWAEEYNVNQQRLPPHRRDNDEVRRNKMSLAFVKNADGANRGRKFAAGCTSSLYESDPTGLRDVSYTSSSSMSIGRSRPAQREETNDEYLARMRATYREEFREEYEATFDQRVDQRVELRLQEYFAQQRAAGVGSSSQESARQNQNVGEQEYRPDLNSMVNLNQLPEYREGDPVLIICC</sequence>
<gene>
    <name evidence="1" type="ORF">MILVUS5_LOCUS14573</name>
</gene>
<evidence type="ECO:0000313" key="2">
    <source>
        <dbReference type="Proteomes" id="UP001177021"/>
    </source>
</evidence>